<accession>A0ABS1M269</accession>
<feature type="compositionally biased region" description="Low complexity" evidence="1">
    <location>
        <begin position="43"/>
        <end position="59"/>
    </location>
</feature>
<dbReference type="Proteomes" id="UP000602198">
    <property type="component" value="Unassembled WGS sequence"/>
</dbReference>
<feature type="compositionally biased region" description="Polar residues" evidence="1">
    <location>
        <begin position="30"/>
        <end position="42"/>
    </location>
</feature>
<dbReference type="PROSITE" id="PS51257">
    <property type="entry name" value="PROKAR_LIPOPROTEIN"/>
    <property type="match status" value="1"/>
</dbReference>
<comment type="caution">
    <text evidence="3">The sequence shown here is derived from an EMBL/GenBank/DDBJ whole genome shotgun (WGS) entry which is preliminary data.</text>
</comment>
<evidence type="ECO:0000313" key="3">
    <source>
        <dbReference type="EMBL" id="MBL1074406.1"/>
    </source>
</evidence>
<name>A0ABS1M269_9NOCA</name>
<dbReference type="RefSeq" id="WP_201945290.1">
    <property type="nucleotide sequence ID" value="NZ_JAERRJ010000003.1"/>
</dbReference>
<evidence type="ECO:0000313" key="4">
    <source>
        <dbReference type="Proteomes" id="UP000602198"/>
    </source>
</evidence>
<feature type="chain" id="PRO_5045166153" evidence="2">
    <location>
        <begin position="27"/>
        <end position="153"/>
    </location>
</feature>
<feature type="signal peptide" evidence="2">
    <location>
        <begin position="1"/>
        <end position="26"/>
    </location>
</feature>
<feature type="region of interest" description="Disordered" evidence="1">
    <location>
        <begin position="28"/>
        <end position="65"/>
    </location>
</feature>
<evidence type="ECO:0000256" key="1">
    <source>
        <dbReference type="SAM" id="MobiDB-lite"/>
    </source>
</evidence>
<keyword evidence="2" id="KW-0732">Signal</keyword>
<protein>
    <submittedName>
        <fullName evidence="3">Uncharacterized protein</fullName>
    </submittedName>
</protein>
<dbReference type="EMBL" id="JAERRJ010000003">
    <property type="protein sequence ID" value="MBL1074406.1"/>
    <property type="molecule type" value="Genomic_DNA"/>
</dbReference>
<gene>
    <name evidence="3" type="ORF">JK358_08350</name>
</gene>
<keyword evidence="4" id="KW-1185">Reference proteome</keyword>
<sequence length="153" mass="15635">MSSRRVRRAPLLIAAAGIVALTAACGGTNSGSAQPSGSTAPNTSAPGTTTPGKTTPNTGSGTGNQVTVSDAAATQLCDMLRPQLSDWRVQGPTLGKIAYNTTVHEWAVRNGGINLQVLGDKDVIDRITVANCSDVRDQALSALEMQSMAAGLL</sequence>
<reference evidence="3 4" key="1">
    <citation type="submission" date="2021-01" db="EMBL/GenBank/DDBJ databases">
        <title>WGS of actinomycetes isolated from Thailand.</title>
        <authorList>
            <person name="Thawai C."/>
        </authorList>
    </citation>
    <scope>NUCLEOTIDE SEQUENCE [LARGE SCALE GENOMIC DNA]</scope>
    <source>
        <strain evidence="3 4">LPG 2</strain>
    </source>
</reference>
<organism evidence="3 4">
    <name type="scientific">Nocardia acididurans</name>
    <dbReference type="NCBI Taxonomy" id="2802282"/>
    <lineage>
        <taxon>Bacteria</taxon>
        <taxon>Bacillati</taxon>
        <taxon>Actinomycetota</taxon>
        <taxon>Actinomycetes</taxon>
        <taxon>Mycobacteriales</taxon>
        <taxon>Nocardiaceae</taxon>
        <taxon>Nocardia</taxon>
    </lineage>
</organism>
<evidence type="ECO:0000256" key="2">
    <source>
        <dbReference type="SAM" id="SignalP"/>
    </source>
</evidence>
<proteinExistence type="predicted"/>